<keyword evidence="2" id="KW-1133">Transmembrane helix</keyword>
<dbReference type="Proteomes" id="UP001172702">
    <property type="component" value="Unassembled WGS sequence"/>
</dbReference>
<organism evidence="4 6">
    <name type="scientific">Dietzia maris</name>
    <dbReference type="NCBI Taxonomy" id="37915"/>
    <lineage>
        <taxon>Bacteria</taxon>
        <taxon>Bacillati</taxon>
        <taxon>Actinomycetota</taxon>
        <taxon>Actinomycetes</taxon>
        <taxon>Mycobacteriales</taxon>
        <taxon>Dietziaceae</taxon>
        <taxon>Dietzia</taxon>
    </lineage>
</organism>
<reference evidence="3 5" key="1">
    <citation type="submission" date="2023-07" db="EMBL/GenBank/DDBJ databases">
        <title>Strategy for survival of the halotoleranting strain Dietzia MX2 from the Yakshinskoe mineral salts deposit.</title>
        <authorList>
            <person name="Kharitonova M.A."/>
            <person name="Kupriyanova-Ashina F.G."/>
            <person name="Shakirov T.R."/>
            <person name="Vafina M.S."/>
            <person name="Ilinskaya O.N."/>
        </authorList>
    </citation>
    <scope>NUCLEOTIDE SEQUENCE [LARGE SCALE GENOMIC DNA]</scope>
    <source>
        <strain evidence="3 5">MX2</strain>
    </source>
</reference>
<name>A0AAE4QWB2_9ACTN</name>
<proteinExistence type="predicted"/>
<dbReference type="Proteomes" id="UP001185873">
    <property type="component" value="Unassembled WGS sequence"/>
</dbReference>
<feature type="region of interest" description="Disordered" evidence="1">
    <location>
        <begin position="1"/>
        <end position="37"/>
    </location>
</feature>
<protein>
    <submittedName>
        <fullName evidence="4">Uncharacterized protein</fullName>
    </submittedName>
</protein>
<accession>A0AAE4QWB2</accession>
<reference evidence="4" key="2">
    <citation type="submission" date="2023-10" db="EMBL/GenBank/DDBJ databases">
        <title>Development of a sustainable strategy for remediation of hydrocarbon-contaminated territories based on the waste exchange concept.</title>
        <authorList>
            <person name="Krivoruchko A."/>
        </authorList>
    </citation>
    <scope>NUCLEOTIDE SEQUENCE</scope>
    <source>
        <strain evidence="4">IEGM 1175</strain>
    </source>
</reference>
<evidence type="ECO:0000256" key="1">
    <source>
        <dbReference type="SAM" id="MobiDB-lite"/>
    </source>
</evidence>
<keyword evidence="5" id="KW-1185">Reference proteome</keyword>
<evidence type="ECO:0000313" key="6">
    <source>
        <dbReference type="Proteomes" id="UP001185873"/>
    </source>
</evidence>
<evidence type="ECO:0000313" key="3">
    <source>
        <dbReference type="EMBL" id="MDN4504551.1"/>
    </source>
</evidence>
<dbReference type="RefSeq" id="WP_132061122.1">
    <property type="nucleotide sequence ID" value="NZ_JAUHTB010000001.1"/>
</dbReference>
<comment type="caution">
    <text evidence="4">The sequence shown here is derived from an EMBL/GenBank/DDBJ whole genome shotgun (WGS) entry which is preliminary data.</text>
</comment>
<dbReference type="EMBL" id="JAUHTB010000001">
    <property type="protein sequence ID" value="MDN4504551.1"/>
    <property type="molecule type" value="Genomic_DNA"/>
</dbReference>
<evidence type="ECO:0000313" key="5">
    <source>
        <dbReference type="Proteomes" id="UP001172702"/>
    </source>
</evidence>
<keyword evidence="2" id="KW-0812">Transmembrane</keyword>
<gene>
    <name evidence="3" type="ORF">QYF62_00535</name>
    <name evidence="4" type="ORF">R3P82_01700</name>
</gene>
<sequence length="61" mass="6497">MNPRQDSDPGVDTAADETDPVMPDDSGPPENREPGQSSADVITMCLFGAMVLIASVCFVIW</sequence>
<evidence type="ECO:0000313" key="4">
    <source>
        <dbReference type="EMBL" id="MDV6297819.1"/>
    </source>
</evidence>
<feature type="transmembrane region" description="Helical" evidence="2">
    <location>
        <begin position="41"/>
        <end position="60"/>
    </location>
</feature>
<dbReference type="EMBL" id="JAWLKJ010000001">
    <property type="protein sequence ID" value="MDV6297819.1"/>
    <property type="molecule type" value="Genomic_DNA"/>
</dbReference>
<evidence type="ECO:0000256" key="2">
    <source>
        <dbReference type="SAM" id="Phobius"/>
    </source>
</evidence>
<keyword evidence="2" id="KW-0472">Membrane</keyword>
<dbReference type="AlphaFoldDB" id="A0AAE4QWB2"/>